<dbReference type="RefSeq" id="WP_217173192.1">
    <property type="nucleotide sequence ID" value="NZ_JAFMOW010000061.1"/>
</dbReference>
<comment type="caution">
    <text evidence="1">The sequence shown here is derived from an EMBL/GenBank/DDBJ whole genome shotgun (WGS) entry which is preliminary data.</text>
</comment>
<protein>
    <submittedName>
        <fullName evidence="1">Uncharacterized protein</fullName>
    </submittedName>
</protein>
<evidence type="ECO:0000313" key="1">
    <source>
        <dbReference type="EMBL" id="MBU9855813.1"/>
    </source>
</evidence>
<sequence>MDNTVEIIKPAIFTDKNSYWAMHYCAILETIYEQKTLSHGFQSSFMSGVEPTLGNLVNKAGFGFLITFNNLYKILAFKL</sequence>
<dbReference type="Proteomes" id="UP000734343">
    <property type="component" value="Unassembled WGS sequence"/>
</dbReference>
<keyword evidence="2" id="KW-1185">Reference proteome</keyword>
<organism evidence="1 2">
    <name type="scientific">Rahnella bonaserana</name>
    <dbReference type="NCBI Taxonomy" id="2816248"/>
    <lineage>
        <taxon>Bacteria</taxon>
        <taxon>Pseudomonadati</taxon>
        <taxon>Pseudomonadota</taxon>
        <taxon>Gammaproteobacteria</taxon>
        <taxon>Enterobacterales</taxon>
        <taxon>Yersiniaceae</taxon>
        <taxon>Rahnella</taxon>
    </lineage>
</organism>
<name>A0ABS6LUN0_9GAMM</name>
<evidence type="ECO:0000313" key="2">
    <source>
        <dbReference type="Proteomes" id="UP000734343"/>
    </source>
</evidence>
<dbReference type="EMBL" id="JAFMOW010000061">
    <property type="protein sequence ID" value="MBU9855813.1"/>
    <property type="molecule type" value="Genomic_DNA"/>
</dbReference>
<proteinExistence type="predicted"/>
<accession>A0ABS6LUN0</accession>
<reference evidence="1 2" key="1">
    <citation type="submission" date="2021-03" db="EMBL/GenBank/DDBJ databases">
        <title>Five novel Rahnella species.</title>
        <authorList>
            <person name="Brady C."/>
            <person name="Asselin J."/>
            <person name="Beer S."/>
            <person name="Bruberg M.B."/>
            <person name="Crampton B."/>
            <person name="Venter S."/>
            <person name="Arnold D."/>
            <person name="Denman S."/>
        </authorList>
    </citation>
    <scope>NUCLEOTIDE SEQUENCE [LARGE SCALE GENOMIC DNA]</scope>
    <source>
        <strain evidence="1 2">H11b</strain>
    </source>
</reference>
<gene>
    <name evidence="1" type="ORF">J1778_11050</name>
</gene>